<comment type="caution">
    <text evidence="2">The sequence shown here is derived from an EMBL/GenBank/DDBJ whole genome shotgun (WGS) entry which is preliminary data.</text>
</comment>
<feature type="compositionally biased region" description="Polar residues" evidence="1">
    <location>
        <begin position="51"/>
        <end position="61"/>
    </location>
</feature>
<dbReference type="InterPro" id="IPR040344">
    <property type="entry name" value="At3g17950-like"/>
</dbReference>
<dbReference type="PANTHER" id="PTHR33544">
    <property type="entry name" value="DUF4005 DOMAIN-CONTAINING PROTEIN-RELATED"/>
    <property type="match status" value="1"/>
</dbReference>
<evidence type="ECO:0000256" key="1">
    <source>
        <dbReference type="SAM" id="MobiDB-lite"/>
    </source>
</evidence>
<keyword evidence="3" id="KW-1185">Reference proteome</keyword>
<feature type="region of interest" description="Disordered" evidence="1">
    <location>
        <begin position="28"/>
        <end position="61"/>
    </location>
</feature>
<sequence length="145" mass="15652">MAHQEDGWPLGLKRLNVRIGLLRNRELSSSSTSSGSASFSTLLTASPTSSCPTFSDTQATGSFFKDNRSITLGSLTGISSIVQLSRLSTHGRRPESTKGKSKAKKNSQKKTCLYSFCSRLSSDDHARSNETPSLGSSFPEEERAC</sequence>
<dbReference type="AlphaFoldDB" id="A0AAD3SF19"/>
<dbReference type="EMBL" id="BSYO01000009">
    <property type="protein sequence ID" value="GMH10145.1"/>
    <property type="molecule type" value="Genomic_DNA"/>
</dbReference>
<evidence type="ECO:0000313" key="3">
    <source>
        <dbReference type="Proteomes" id="UP001279734"/>
    </source>
</evidence>
<dbReference type="PANTHER" id="PTHR33544:SF5">
    <property type="entry name" value="DUF4005 DOMAIN-CONTAINING PROTEIN"/>
    <property type="match status" value="1"/>
</dbReference>
<feature type="compositionally biased region" description="Low complexity" evidence="1">
    <location>
        <begin position="28"/>
        <end position="50"/>
    </location>
</feature>
<dbReference type="Proteomes" id="UP001279734">
    <property type="component" value="Unassembled WGS sequence"/>
</dbReference>
<feature type="region of interest" description="Disordered" evidence="1">
    <location>
        <begin position="122"/>
        <end position="145"/>
    </location>
</feature>
<feature type="compositionally biased region" description="Basic residues" evidence="1">
    <location>
        <begin position="99"/>
        <end position="108"/>
    </location>
</feature>
<organism evidence="2 3">
    <name type="scientific">Nepenthes gracilis</name>
    <name type="common">Slender pitcher plant</name>
    <dbReference type="NCBI Taxonomy" id="150966"/>
    <lineage>
        <taxon>Eukaryota</taxon>
        <taxon>Viridiplantae</taxon>
        <taxon>Streptophyta</taxon>
        <taxon>Embryophyta</taxon>
        <taxon>Tracheophyta</taxon>
        <taxon>Spermatophyta</taxon>
        <taxon>Magnoliopsida</taxon>
        <taxon>eudicotyledons</taxon>
        <taxon>Gunneridae</taxon>
        <taxon>Pentapetalae</taxon>
        <taxon>Caryophyllales</taxon>
        <taxon>Nepenthaceae</taxon>
        <taxon>Nepenthes</taxon>
    </lineage>
</organism>
<proteinExistence type="predicted"/>
<accession>A0AAD3SF19</accession>
<evidence type="ECO:0000313" key="2">
    <source>
        <dbReference type="EMBL" id="GMH10145.1"/>
    </source>
</evidence>
<protein>
    <submittedName>
        <fullName evidence="2">Uncharacterized protein</fullName>
    </submittedName>
</protein>
<reference evidence="2" key="1">
    <citation type="submission" date="2023-05" db="EMBL/GenBank/DDBJ databases">
        <title>Nepenthes gracilis genome sequencing.</title>
        <authorList>
            <person name="Fukushima K."/>
        </authorList>
    </citation>
    <scope>NUCLEOTIDE SEQUENCE</scope>
    <source>
        <strain evidence="2">SING2019-196</strain>
    </source>
</reference>
<gene>
    <name evidence="2" type="ORF">Nepgr_011986</name>
</gene>
<name>A0AAD3SF19_NEPGR</name>
<feature type="region of interest" description="Disordered" evidence="1">
    <location>
        <begin position="84"/>
        <end position="109"/>
    </location>
</feature>